<keyword evidence="4" id="KW-1185">Reference proteome</keyword>
<evidence type="ECO:0000259" key="2">
    <source>
        <dbReference type="Pfam" id="PF07331"/>
    </source>
</evidence>
<gene>
    <name evidence="3" type="ordered locus">KVU_PA0193</name>
</gene>
<keyword evidence="1" id="KW-1133">Transmembrane helix</keyword>
<dbReference type="InterPro" id="IPR009936">
    <property type="entry name" value="DUF1468"/>
</dbReference>
<dbReference type="RefSeq" id="WP_014538271.1">
    <property type="nucleotide sequence ID" value="NC_017386.1"/>
</dbReference>
<dbReference type="KEGG" id="kvl:KVU_PA0193"/>
<sequence>MTPDDKAQAGQRRADLLLAIFFTLLGLAVSYFAFIMPDLAQRRIHSATAPGVVPLMLGIVLTVLGALLTLRAARLMGPGSWADFFAIFRTRASLRVFAALVMILIYTLVMIGRMPFWASSGIFMFAFVLMMEGYLARPRPPMGRVFMWAAITAVGSSAAIYYLFAELFLVRLP</sequence>
<geneLocation type="plasmid" evidence="4">
    <name>pKVU_100</name>
</geneLocation>
<name>F9YB58_KETVW</name>
<dbReference type="Pfam" id="PF07331">
    <property type="entry name" value="TctB"/>
    <property type="match status" value="1"/>
</dbReference>
<feature type="transmembrane region" description="Helical" evidence="1">
    <location>
        <begin position="117"/>
        <end position="136"/>
    </location>
</feature>
<dbReference type="EMBL" id="CP002019">
    <property type="protein sequence ID" value="AEM42610.1"/>
    <property type="molecule type" value="Genomic_DNA"/>
</dbReference>
<keyword evidence="3" id="KW-0614">Plasmid</keyword>
<dbReference type="OrthoDB" id="6195486at2"/>
<feature type="domain" description="DUF1468" evidence="2">
    <location>
        <begin position="19"/>
        <end position="173"/>
    </location>
</feature>
<feature type="transmembrane region" description="Helical" evidence="1">
    <location>
        <begin position="55"/>
        <end position="73"/>
    </location>
</feature>
<organism evidence="3 4">
    <name type="scientific">Ketogulonicigenium vulgare (strain WSH-001)</name>
    <dbReference type="NCBI Taxonomy" id="759362"/>
    <lineage>
        <taxon>Bacteria</taxon>
        <taxon>Pseudomonadati</taxon>
        <taxon>Pseudomonadota</taxon>
        <taxon>Alphaproteobacteria</taxon>
        <taxon>Rhodobacterales</taxon>
        <taxon>Roseobacteraceae</taxon>
        <taxon>Ketogulonicigenium</taxon>
    </lineage>
</organism>
<evidence type="ECO:0000256" key="1">
    <source>
        <dbReference type="SAM" id="Phobius"/>
    </source>
</evidence>
<protein>
    <recommendedName>
        <fullName evidence="2">DUF1468 domain-containing protein</fullName>
    </recommendedName>
</protein>
<dbReference type="HOGENOM" id="CLU_1545569_0_0_5"/>
<dbReference type="AlphaFoldDB" id="F9YB58"/>
<accession>F9YB58</accession>
<feature type="transmembrane region" description="Helical" evidence="1">
    <location>
        <begin position="145"/>
        <end position="164"/>
    </location>
</feature>
<evidence type="ECO:0000313" key="4">
    <source>
        <dbReference type="Proteomes" id="UP000000692"/>
    </source>
</evidence>
<keyword evidence="1" id="KW-0472">Membrane</keyword>
<proteinExistence type="predicted"/>
<dbReference type="Proteomes" id="UP000000692">
    <property type="component" value="Plasmid 1"/>
</dbReference>
<feature type="transmembrane region" description="Helical" evidence="1">
    <location>
        <begin position="16"/>
        <end position="35"/>
    </location>
</feature>
<feature type="transmembrane region" description="Helical" evidence="1">
    <location>
        <begin position="94"/>
        <end position="111"/>
    </location>
</feature>
<evidence type="ECO:0000313" key="3">
    <source>
        <dbReference type="EMBL" id="AEM42610.1"/>
    </source>
</evidence>
<keyword evidence="1" id="KW-0812">Transmembrane</keyword>
<reference evidence="3 4" key="1">
    <citation type="journal article" date="2011" name="J. Bacteriol.">
        <title>Complete genome sequence of the industrial strain Ketogulonicigenium vulgare WSH-001.</title>
        <authorList>
            <person name="Liu L."/>
            <person name="Li Y."/>
            <person name="Zhang J."/>
            <person name="Zhou Z."/>
            <person name="Liu J."/>
            <person name="Li X."/>
            <person name="Zhou J."/>
            <person name="Du G."/>
            <person name="Wang L."/>
            <person name="Chen J."/>
        </authorList>
    </citation>
    <scope>NUCLEOTIDE SEQUENCE [LARGE SCALE GENOMIC DNA]</scope>
    <source>
        <strain evidence="3 4">WSH-001</strain>
        <plasmid evidence="4">pKVU_100</plasmid>
    </source>
</reference>